<dbReference type="InterPro" id="IPR024411">
    <property type="entry name" value="Tail_terminator_phage"/>
</dbReference>
<keyword evidence="2" id="KW-1185">Reference proteome</keyword>
<dbReference type="Pfam" id="PF12691">
    <property type="entry name" value="Phage_tail_terminator_6"/>
    <property type="match status" value="1"/>
</dbReference>
<sequence length="145" mass="15626">MLVKAAALHVASLGHARYGELGPTSARRGFVVDMPSTPDEAVCVYPNPSFPPDDDLSGYDNPELQIVVRTAKDAGHEAGYDAAEAIRRDLRDTASVVWAAGTEHEQHIFSCDANESAPVNLGPDENGRPRWSVSFQVKTLPEVSP</sequence>
<organism evidence="1 2">
    <name type="scientific">Amycolatopsis thermophila</name>
    <dbReference type="NCBI Taxonomy" id="206084"/>
    <lineage>
        <taxon>Bacteria</taxon>
        <taxon>Bacillati</taxon>
        <taxon>Actinomycetota</taxon>
        <taxon>Actinomycetes</taxon>
        <taxon>Pseudonocardiales</taxon>
        <taxon>Pseudonocardiaceae</taxon>
        <taxon>Amycolatopsis</taxon>
    </lineage>
</organism>
<evidence type="ECO:0000313" key="1">
    <source>
        <dbReference type="EMBL" id="MDQ0377963.1"/>
    </source>
</evidence>
<gene>
    <name evidence="1" type="ORF">FB470_001957</name>
</gene>
<dbReference type="EMBL" id="JAUSUT010000001">
    <property type="protein sequence ID" value="MDQ0377963.1"/>
    <property type="molecule type" value="Genomic_DNA"/>
</dbReference>
<evidence type="ECO:0008006" key="3">
    <source>
        <dbReference type="Google" id="ProtNLM"/>
    </source>
</evidence>
<proteinExistence type="predicted"/>
<name>A0ABU0ES84_9PSEU</name>
<dbReference type="Proteomes" id="UP001229651">
    <property type="component" value="Unassembled WGS sequence"/>
</dbReference>
<reference evidence="1 2" key="1">
    <citation type="submission" date="2023-07" db="EMBL/GenBank/DDBJ databases">
        <title>Sequencing the genomes of 1000 actinobacteria strains.</title>
        <authorList>
            <person name="Klenk H.-P."/>
        </authorList>
    </citation>
    <scope>NUCLEOTIDE SEQUENCE [LARGE SCALE GENOMIC DNA]</scope>
    <source>
        <strain evidence="1 2">DSM 45805</strain>
    </source>
</reference>
<evidence type="ECO:0000313" key="2">
    <source>
        <dbReference type="Proteomes" id="UP001229651"/>
    </source>
</evidence>
<accession>A0ABU0ES84</accession>
<comment type="caution">
    <text evidence="1">The sequence shown here is derived from an EMBL/GenBank/DDBJ whole genome shotgun (WGS) entry which is preliminary data.</text>
</comment>
<protein>
    <recommendedName>
        <fullName evidence="3">Tail terminator</fullName>
    </recommendedName>
</protein>
<dbReference type="RefSeq" id="WP_306990576.1">
    <property type="nucleotide sequence ID" value="NZ_JAUSUT010000001.1"/>
</dbReference>